<evidence type="ECO:0000313" key="5">
    <source>
        <dbReference type="EMBL" id="KAB8184389.1"/>
    </source>
</evidence>
<dbReference type="InterPro" id="IPR022893">
    <property type="entry name" value="Shikimate_DH_fam"/>
</dbReference>
<sequence>MTVTGRRAAVLGSPIAHSLSPVLHRAAYAAMGLADWRYDAIECGEGGLADLVGGLGPEWAGLSLTMPLKRAVLPLLDTVSELAVAVGGANTVVFRDGARHGENTDVYGIVQALAEAGVPAPASAVILGGGATAASAVAALRETGLAEVTLVVRDPARAGETLRVAERLGATVTVRSFGDFDPAADLVVSTLPSGAADALAERVATSLPEKAALFDVVYAPWPTALAAAVRARGRTVIGGFPMLLHQAVRQAELMTGRADVPVEAMRAAGEAEIARRAAT</sequence>
<dbReference type="Gene3D" id="3.40.50.10860">
    <property type="entry name" value="Leucine Dehydrogenase, chain A, domain 1"/>
    <property type="match status" value="1"/>
</dbReference>
<dbReference type="Proteomes" id="UP000313066">
    <property type="component" value="Unassembled WGS sequence"/>
</dbReference>
<organism evidence="5 6">
    <name type="scientific">Microbispora catharanthi</name>
    <dbReference type="NCBI Taxonomy" id="1712871"/>
    <lineage>
        <taxon>Bacteria</taxon>
        <taxon>Bacillati</taxon>
        <taxon>Actinomycetota</taxon>
        <taxon>Actinomycetes</taxon>
        <taxon>Streptosporangiales</taxon>
        <taxon>Streptosporangiaceae</taxon>
        <taxon>Microbispora</taxon>
    </lineage>
</organism>
<accession>A0A5N6BV79</accession>
<keyword evidence="2" id="KW-0057">Aromatic amino acid biosynthesis</keyword>
<evidence type="ECO:0000313" key="6">
    <source>
        <dbReference type="Proteomes" id="UP000313066"/>
    </source>
</evidence>
<dbReference type="AlphaFoldDB" id="A0A5N6BV79"/>
<dbReference type="GO" id="GO:0004764">
    <property type="term" value="F:shikimate 3-dehydrogenase (NADP+) activity"/>
    <property type="evidence" value="ECO:0007669"/>
    <property type="project" value="UniProtKB-EC"/>
</dbReference>
<evidence type="ECO:0000256" key="2">
    <source>
        <dbReference type="ARBA" id="ARBA00023141"/>
    </source>
</evidence>
<dbReference type="GO" id="GO:0009073">
    <property type="term" value="P:aromatic amino acid family biosynthetic process"/>
    <property type="evidence" value="ECO:0007669"/>
    <property type="project" value="UniProtKB-KW"/>
</dbReference>
<dbReference type="PANTHER" id="PTHR21089">
    <property type="entry name" value="SHIKIMATE DEHYDROGENASE"/>
    <property type="match status" value="1"/>
</dbReference>
<dbReference type="GO" id="GO:0005829">
    <property type="term" value="C:cytosol"/>
    <property type="evidence" value="ECO:0007669"/>
    <property type="project" value="TreeGrafter"/>
</dbReference>
<evidence type="ECO:0000259" key="3">
    <source>
        <dbReference type="Pfam" id="PF08501"/>
    </source>
</evidence>
<dbReference type="NCBIfam" id="NF001311">
    <property type="entry name" value="PRK00258.1-3"/>
    <property type="match status" value="1"/>
</dbReference>
<dbReference type="EMBL" id="VDMA02000007">
    <property type="protein sequence ID" value="KAB8184389.1"/>
    <property type="molecule type" value="Genomic_DNA"/>
</dbReference>
<keyword evidence="2" id="KW-0028">Amino-acid biosynthesis</keyword>
<dbReference type="GO" id="GO:0009423">
    <property type="term" value="P:chorismate biosynthetic process"/>
    <property type="evidence" value="ECO:0007669"/>
    <property type="project" value="TreeGrafter"/>
</dbReference>
<dbReference type="SUPFAM" id="SSF53223">
    <property type="entry name" value="Aminoacid dehydrogenase-like, N-terminal domain"/>
    <property type="match status" value="1"/>
</dbReference>
<comment type="caution">
    <text evidence="5">The sequence shown here is derived from an EMBL/GenBank/DDBJ whole genome shotgun (WGS) entry which is preliminary data.</text>
</comment>
<keyword evidence="6" id="KW-1185">Reference proteome</keyword>
<name>A0A5N6BV79_9ACTN</name>
<dbReference type="SUPFAM" id="SSF51735">
    <property type="entry name" value="NAD(P)-binding Rossmann-fold domains"/>
    <property type="match status" value="1"/>
</dbReference>
<proteinExistence type="predicted"/>
<dbReference type="EC" id="1.1.1.25" evidence="5"/>
<evidence type="ECO:0000256" key="1">
    <source>
        <dbReference type="ARBA" id="ARBA00004871"/>
    </source>
</evidence>
<feature type="domain" description="SDH C-terminal" evidence="4">
    <location>
        <begin position="239"/>
        <end position="268"/>
    </location>
</feature>
<gene>
    <name evidence="5" type="ORF">FH610_014785</name>
</gene>
<dbReference type="Pfam" id="PF18317">
    <property type="entry name" value="SDH_C"/>
    <property type="match status" value="1"/>
</dbReference>
<dbReference type="PANTHER" id="PTHR21089:SF1">
    <property type="entry name" value="BIFUNCTIONAL 3-DEHYDROQUINATE DEHYDRATASE_SHIKIMATE DEHYDROGENASE, CHLOROPLASTIC"/>
    <property type="match status" value="1"/>
</dbReference>
<dbReference type="Pfam" id="PF08501">
    <property type="entry name" value="Shikimate_dh_N"/>
    <property type="match status" value="1"/>
</dbReference>
<dbReference type="InterPro" id="IPR013708">
    <property type="entry name" value="Shikimate_DH-bd_N"/>
</dbReference>
<evidence type="ECO:0000259" key="4">
    <source>
        <dbReference type="Pfam" id="PF18317"/>
    </source>
</evidence>
<dbReference type="InterPro" id="IPR041121">
    <property type="entry name" value="SDH_C"/>
</dbReference>
<reference evidence="5 6" key="1">
    <citation type="submission" date="2019-10" db="EMBL/GenBank/DDBJ databases">
        <title>Nonomuraea sp. nov., isolated from Phyllanthus amarus.</title>
        <authorList>
            <person name="Klykleung N."/>
            <person name="Tanasupawat S."/>
        </authorList>
    </citation>
    <scope>NUCLEOTIDE SEQUENCE [LARGE SCALE GENOMIC DNA]</scope>
    <source>
        <strain evidence="5 6">CR1-09</strain>
    </source>
</reference>
<comment type="pathway">
    <text evidence="1">Metabolic intermediate biosynthesis; chorismate biosynthesis; chorismate from D-erythrose 4-phosphate and phosphoenolpyruvate: step 4/7.</text>
</comment>
<feature type="domain" description="Shikimate dehydrogenase substrate binding N-terminal" evidence="3">
    <location>
        <begin position="10"/>
        <end position="92"/>
    </location>
</feature>
<protein>
    <submittedName>
        <fullName evidence="5">Shikimate dehydrogenase</fullName>
        <ecNumber evidence="5">1.1.1.25</ecNumber>
    </submittedName>
</protein>
<dbReference type="GO" id="GO:0019632">
    <property type="term" value="P:shikimate metabolic process"/>
    <property type="evidence" value="ECO:0007669"/>
    <property type="project" value="TreeGrafter"/>
</dbReference>
<keyword evidence="5" id="KW-0560">Oxidoreductase</keyword>
<dbReference type="GO" id="GO:0050661">
    <property type="term" value="F:NADP binding"/>
    <property type="evidence" value="ECO:0007669"/>
    <property type="project" value="TreeGrafter"/>
</dbReference>
<dbReference type="RefSeq" id="WP_139575008.1">
    <property type="nucleotide sequence ID" value="NZ_VDMA02000007.1"/>
</dbReference>
<dbReference type="InterPro" id="IPR046346">
    <property type="entry name" value="Aminoacid_DH-like_N_sf"/>
</dbReference>
<dbReference type="Gene3D" id="3.40.50.720">
    <property type="entry name" value="NAD(P)-binding Rossmann-like Domain"/>
    <property type="match status" value="1"/>
</dbReference>
<dbReference type="InterPro" id="IPR036291">
    <property type="entry name" value="NAD(P)-bd_dom_sf"/>
</dbReference>